<dbReference type="AlphaFoldDB" id="A0A9W9G4B8"/>
<sequence length="73" mass="8546">MEEGDIKLNPNEHIDFCWATEAQVRDSSPYDDKKSQQEGLVMLESKKQSILDAFERLKNSYLDIIVRAEDTRR</sequence>
<keyword evidence="2" id="KW-1185">Reference proteome</keyword>
<protein>
    <submittedName>
        <fullName evidence="1">Uncharacterized protein</fullName>
    </submittedName>
</protein>
<gene>
    <name evidence="1" type="ORF">NUU61_001555</name>
</gene>
<organism evidence="1 2">
    <name type="scientific">Penicillium alfredii</name>
    <dbReference type="NCBI Taxonomy" id="1506179"/>
    <lineage>
        <taxon>Eukaryota</taxon>
        <taxon>Fungi</taxon>
        <taxon>Dikarya</taxon>
        <taxon>Ascomycota</taxon>
        <taxon>Pezizomycotina</taxon>
        <taxon>Eurotiomycetes</taxon>
        <taxon>Eurotiomycetidae</taxon>
        <taxon>Eurotiales</taxon>
        <taxon>Aspergillaceae</taxon>
        <taxon>Penicillium</taxon>
    </lineage>
</organism>
<evidence type="ECO:0000313" key="2">
    <source>
        <dbReference type="Proteomes" id="UP001141434"/>
    </source>
</evidence>
<accession>A0A9W9G4B8</accession>
<dbReference type="GeneID" id="81391305"/>
<dbReference type="RefSeq" id="XP_056515404.1">
    <property type="nucleotide sequence ID" value="XM_056652137.1"/>
</dbReference>
<dbReference type="EMBL" id="JAPMSZ010000002">
    <property type="protein sequence ID" value="KAJ5111925.1"/>
    <property type="molecule type" value="Genomic_DNA"/>
</dbReference>
<reference evidence="1" key="2">
    <citation type="journal article" date="2023" name="IMA Fungus">
        <title>Comparative genomic study of the Penicillium genus elucidates a diverse pangenome and 15 lateral gene transfer events.</title>
        <authorList>
            <person name="Petersen C."/>
            <person name="Sorensen T."/>
            <person name="Nielsen M.R."/>
            <person name="Sondergaard T.E."/>
            <person name="Sorensen J.L."/>
            <person name="Fitzpatrick D.A."/>
            <person name="Frisvad J.C."/>
            <person name="Nielsen K.L."/>
        </authorList>
    </citation>
    <scope>NUCLEOTIDE SEQUENCE</scope>
    <source>
        <strain evidence="1">IBT 34128</strain>
    </source>
</reference>
<reference evidence="1" key="1">
    <citation type="submission" date="2022-11" db="EMBL/GenBank/DDBJ databases">
        <authorList>
            <person name="Petersen C."/>
        </authorList>
    </citation>
    <scope>NUCLEOTIDE SEQUENCE</scope>
    <source>
        <strain evidence="1">IBT 34128</strain>
    </source>
</reference>
<dbReference type="Proteomes" id="UP001141434">
    <property type="component" value="Unassembled WGS sequence"/>
</dbReference>
<evidence type="ECO:0000313" key="1">
    <source>
        <dbReference type="EMBL" id="KAJ5111925.1"/>
    </source>
</evidence>
<dbReference type="OrthoDB" id="276276at2759"/>
<comment type="caution">
    <text evidence="1">The sequence shown here is derived from an EMBL/GenBank/DDBJ whole genome shotgun (WGS) entry which is preliminary data.</text>
</comment>
<name>A0A9W9G4B8_9EURO</name>
<proteinExistence type="predicted"/>